<keyword evidence="5" id="KW-1185">Reference proteome</keyword>
<accession>A0A1I3VYX9</accession>
<evidence type="ECO:0000259" key="3">
    <source>
        <dbReference type="Pfam" id="PF05368"/>
    </source>
</evidence>
<dbReference type="RefSeq" id="WP_091020320.1">
    <property type="nucleotide sequence ID" value="NZ_CP041744.1"/>
</dbReference>
<evidence type="ECO:0000313" key="4">
    <source>
        <dbReference type="EMBL" id="SFK00329.1"/>
    </source>
</evidence>
<feature type="domain" description="NmrA-like" evidence="3">
    <location>
        <begin position="5"/>
        <end position="243"/>
    </location>
</feature>
<dbReference type="STRING" id="420953.SAMN05192543_11550"/>
<name>A0A1I3VYX9_9BURK</name>
<reference evidence="4 5" key="1">
    <citation type="submission" date="2016-10" db="EMBL/GenBank/DDBJ databases">
        <authorList>
            <person name="de Groot N.N."/>
        </authorList>
    </citation>
    <scope>NUCLEOTIDE SEQUENCE [LARGE SCALE GENOMIC DNA]</scope>
    <source>
        <strain evidence="4 5">LMG 23650</strain>
    </source>
</reference>
<evidence type="ECO:0000313" key="5">
    <source>
        <dbReference type="Proteomes" id="UP000199548"/>
    </source>
</evidence>
<dbReference type="CDD" id="cd05251">
    <property type="entry name" value="NmrA_like_SDR_a"/>
    <property type="match status" value="1"/>
</dbReference>
<dbReference type="Gene3D" id="3.90.25.10">
    <property type="entry name" value="UDP-galactose 4-epimerase, domain 1"/>
    <property type="match status" value="1"/>
</dbReference>
<dbReference type="InterPro" id="IPR036291">
    <property type="entry name" value="NAD(P)-bd_dom_sf"/>
</dbReference>
<gene>
    <name evidence="4" type="ORF">SAMN05192543_11550</name>
</gene>
<dbReference type="OrthoDB" id="9798669at2"/>
<dbReference type="SUPFAM" id="SSF51735">
    <property type="entry name" value="NAD(P)-binding Rossmann-fold domains"/>
    <property type="match status" value="1"/>
</dbReference>
<evidence type="ECO:0000256" key="2">
    <source>
        <dbReference type="ARBA" id="ARBA00022857"/>
    </source>
</evidence>
<sequence>MSDGKQSILVFGATGQQGGSVATALLKAGWPVRALVRNPASSKSVALRNAGVELVEGTFAHTDVIRAAMNGVHGVFSVQPSSPGGVVSDEDEVCFGAAIADLSVETGVKHIVYTSSNAVGDQLTGMGHFDSKARIEAHIGALPITATIIRPATFMEMLVMPGFGLDEGRFNFFAKPDQRIQLLAVEDIGKFVAAIFADPVRFGGKTLEIASDTVTGRDLEAQFTEAAGRPITYARFSDEVLEANHFLRKLTELLDEGRLAGKADLDALREITPDLQSFRSWLAGSGREAFREALGTAGAWAYGHA</sequence>
<dbReference type="AlphaFoldDB" id="A0A1I3VYX9"/>
<dbReference type="Pfam" id="PF05368">
    <property type="entry name" value="NmrA"/>
    <property type="match status" value="1"/>
</dbReference>
<evidence type="ECO:0000256" key="1">
    <source>
        <dbReference type="ARBA" id="ARBA00006328"/>
    </source>
</evidence>
<dbReference type="InterPro" id="IPR008030">
    <property type="entry name" value="NmrA-like"/>
</dbReference>
<comment type="similarity">
    <text evidence="1">Belongs to the NmrA-type oxidoreductase family.</text>
</comment>
<keyword evidence="2" id="KW-0521">NADP</keyword>
<dbReference type="InterPro" id="IPR051164">
    <property type="entry name" value="NmrA-like_oxidored"/>
</dbReference>
<organism evidence="4 5">
    <name type="scientific">Paraburkholderia megapolitana</name>
    <dbReference type="NCBI Taxonomy" id="420953"/>
    <lineage>
        <taxon>Bacteria</taxon>
        <taxon>Pseudomonadati</taxon>
        <taxon>Pseudomonadota</taxon>
        <taxon>Betaproteobacteria</taxon>
        <taxon>Burkholderiales</taxon>
        <taxon>Burkholderiaceae</taxon>
        <taxon>Paraburkholderia</taxon>
    </lineage>
</organism>
<dbReference type="Gene3D" id="3.40.50.720">
    <property type="entry name" value="NAD(P)-binding Rossmann-like Domain"/>
    <property type="match status" value="1"/>
</dbReference>
<proteinExistence type="inferred from homology"/>
<dbReference type="PANTHER" id="PTHR42748">
    <property type="entry name" value="NITROGEN METABOLITE REPRESSION PROTEIN NMRA FAMILY MEMBER"/>
    <property type="match status" value="1"/>
</dbReference>
<dbReference type="PANTHER" id="PTHR42748:SF7">
    <property type="entry name" value="NMRA LIKE REDOX SENSOR 1-RELATED"/>
    <property type="match status" value="1"/>
</dbReference>
<dbReference type="EMBL" id="FOQU01000015">
    <property type="protein sequence ID" value="SFK00329.1"/>
    <property type="molecule type" value="Genomic_DNA"/>
</dbReference>
<dbReference type="Proteomes" id="UP000199548">
    <property type="component" value="Unassembled WGS sequence"/>
</dbReference>
<protein>
    <submittedName>
        <fullName evidence="4">Uncharacterized conserved protein YbjT, contains NAD(P)-binding and DUF2867 domains</fullName>
    </submittedName>
</protein>